<comment type="catalytic activity">
    <reaction evidence="5 8">
        <text>a 2'-deoxycytidine in DNA + S-adenosyl-L-methionine = a 5-methyl-2'-deoxycytidine in DNA + S-adenosyl-L-homocysteine + H(+)</text>
        <dbReference type="Rhea" id="RHEA:13681"/>
        <dbReference type="Rhea" id="RHEA-COMP:11369"/>
        <dbReference type="Rhea" id="RHEA-COMP:11370"/>
        <dbReference type="ChEBI" id="CHEBI:15378"/>
        <dbReference type="ChEBI" id="CHEBI:57856"/>
        <dbReference type="ChEBI" id="CHEBI:59789"/>
        <dbReference type="ChEBI" id="CHEBI:85452"/>
        <dbReference type="ChEBI" id="CHEBI:85454"/>
        <dbReference type="EC" id="2.1.1.37"/>
    </reaction>
</comment>
<dbReference type="AlphaFoldDB" id="A0A1T4QSJ8"/>
<dbReference type="GO" id="GO:0003677">
    <property type="term" value="F:DNA binding"/>
    <property type="evidence" value="ECO:0007669"/>
    <property type="project" value="TreeGrafter"/>
</dbReference>
<dbReference type="EC" id="2.1.1.37" evidence="8"/>
<dbReference type="GO" id="GO:0009307">
    <property type="term" value="P:DNA restriction-modification system"/>
    <property type="evidence" value="ECO:0007669"/>
    <property type="project" value="UniProtKB-KW"/>
</dbReference>
<dbReference type="STRING" id="28122.SAMN02745108_02391"/>
<dbReference type="PANTHER" id="PTHR10629:SF52">
    <property type="entry name" value="DNA (CYTOSINE-5)-METHYLTRANSFERASE 1"/>
    <property type="match status" value="1"/>
</dbReference>
<comment type="similarity">
    <text evidence="6 7">Belongs to the class I-like SAM-binding methyltransferase superfamily. C5-methyltransferase family.</text>
</comment>
<dbReference type="Gene3D" id="3.90.120.10">
    <property type="entry name" value="DNA Methylase, subunit A, domain 2"/>
    <property type="match status" value="1"/>
</dbReference>
<evidence type="ECO:0000256" key="6">
    <source>
        <dbReference type="PROSITE-ProRule" id="PRU01016"/>
    </source>
</evidence>
<dbReference type="CDD" id="cd00315">
    <property type="entry name" value="Cyt_C5_DNA_methylase"/>
    <property type="match status" value="1"/>
</dbReference>
<dbReference type="InterPro" id="IPR001525">
    <property type="entry name" value="C5_MeTfrase"/>
</dbReference>
<dbReference type="PROSITE" id="PS00095">
    <property type="entry name" value="C5_MTASE_2"/>
    <property type="match status" value="1"/>
</dbReference>
<dbReference type="InterPro" id="IPR050390">
    <property type="entry name" value="C5-Methyltransferase"/>
</dbReference>
<proteinExistence type="inferred from homology"/>
<dbReference type="Gene3D" id="3.40.50.150">
    <property type="entry name" value="Vaccinia Virus protein VP39"/>
    <property type="match status" value="1"/>
</dbReference>
<evidence type="ECO:0000256" key="1">
    <source>
        <dbReference type="ARBA" id="ARBA00022603"/>
    </source>
</evidence>
<dbReference type="Proteomes" id="UP000190449">
    <property type="component" value="Unassembled WGS sequence"/>
</dbReference>
<reference evidence="9 10" key="1">
    <citation type="submission" date="2017-02" db="EMBL/GenBank/DDBJ databases">
        <authorList>
            <person name="Peterson S.W."/>
        </authorList>
    </citation>
    <scope>NUCLEOTIDE SEQUENCE [LARGE SCALE GENOMIC DNA]</scope>
    <source>
        <strain evidence="9 10">ATCC 43854</strain>
    </source>
</reference>
<evidence type="ECO:0000256" key="5">
    <source>
        <dbReference type="ARBA" id="ARBA00047422"/>
    </source>
</evidence>
<name>A0A1T4QSJ8_9BACT</name>
<evidence type="ECO:0000256" key="8">
    <source>
        <dbReference type="RuleBase" id="RU000417"/>
    </source>
</evidence>
<evidence type="ECO:0000256" key="7">
    <source>
        <dbReference type="RuleBase" id="RU000416"/>
    </source>
</evidence>
<feature type="active site" evidence="6">
    <location>
        <position position="85"/>
    </location>
</feature>
<dbReference type="GO" id="GO:0003886">
    <property type="term" value="F:DNA (cytosine-5-)-methyltransferase activity"/>
    <property type="evidence" value="ECO:0007669"/>
    <property type="project" value="UniProtKB-EC"/>
</dbReference>
<dbReference type="InterPro" id="IPR031303">
    <property type="entry name" value="C5_meth_CS"/>
</dbReference>
<evidence type="ECO:0000256" key="3">
    <source>
        <dbReference type="ARBA" id="ARBA00022691"/>
    </source>
</evidence>
<evidence type="ECO:0000313" key="10">
    <source>
        <dbReference type="Proteomes" id="UP000190449"/>
    </source>
</evidence>
<dbReference type="EMBL" id="FUWU01000053">
    <property type="protein sequence ID" value="SKA06664.1"/>
    <property type="molecule type" value="Genomic_DNA"/>
</dbReference>
<organism evidence="9 10">
    <name type="scientific">Fibrobacter intestinalis</name>
    <dbReference type="NCBI Taxonomy" id="28122"/>
    <lineage>
        <taxon>Bacteria</taxon>
        <taxon>Pseudomonadati</taxon>
        <taxon>Fibrobacterota</taxon>
        <taxon>Fibrobacteria</taxon>
        <taxon>Fibrobacterales</taxon>
        <taxon>Fibrobacteraceae</taxon>
        <taxon>Fibrobacter</taxon>
    </lineage>
</organism>
<keyword evidence="3 6" id="KW-0949">S-adenosyl-L-methionine</keyword>
<accession>A0A1T4QSJ8</accession>
<evidence type="ECO:0000256" key="4">
    <source>
        <dbReference type="ARBA" id="ARBA00022747"/>
    </source>
</evidence>
<gene>
    <name evidence="9" type="ORF">SAMN02745108_02391</name>
</gene>
<dbReference type="PROSITE" id="PS00094">
    <property type="entry name" value="C5_MTASE_1"/>
    <property type="match status" value="1"/>
</dbReference>
<dbReference type="PRINTS" id="PR00105">
    <property type="entry name" value="C5METTRFRASE"/>
</dbReference>
<keyword evidence="4" id="KW-0680">Restriction system</keyword>
<dbReference type="NCBIfam" id="TIGR00675">
    <property type="entry name" value="dcm"/>
    <property type="match status" value="1"/>
</dbReference>
<dbReference type="GO" id="GO:0044027">
    <property type="term" value="P:negative regulation of gene expression via chromosomal CpG island methylation"/>
    <property type="evidence" value="ECO:0007669"/>
    <property type="project" value="TreeGrafter"/>
</dbReference>
<dbReference type="PROSITE" id="PS51679">
    <property type="entry name" value="SAM_MT_C5"/>
    <property type="match status" value="1"/>
</dbReference>
<dbReference type="InterPro" id="IPR029063">
    <property type="entry name" value="SAM-dependent_MTases_sf"/>
</dbReference>
<protein>
    <recommendedName>
        <fullName evidence="8">Cytosine-specific methyltransferase</fullName>
        <ecNumber evidence="8">2.1.1.37</ecNumber>
    </recommendedName>
</protein>
<dbReference type="GO" id="GO:0032259">
    <property type="term" value="P:methylation"/>
    <property type="evidence" value="ECO:0007669"/>
    <property type="project" value="UniProtKB-KW"/>
</dbReference>
<sequence>MLKVKKNQPKCLDLFCGCGGFSLGFEKAGFDVLMGIDVWSDALVTFQHNHKKSQVMLGDLSEISPKTVEKQIGKDVDVIIGGPPCQGFSVAGKRIVEDKRNELYKSFVAMVKHFKPKAFVMENVPNILSIGNGVVKDSILADFKKLGYTVKVKVLLASNYGVPQNRRRAVFVGFLDGSEFIFPEPTTKSPVTTLEALSDLPKESLPDGAKYPCDAYSDYQKLMRNNSKGVYNHKITIHTEQTQRIIALVPDGGNYKDLPKDLQQTRKVHIAWTRLASNKPSITIDTGHNHHFHYEYNRVPTARESARLQSFPDNFVFIGKKMSQLKQIGNAVPPLMALSIAQKIKEFL</sequence>
<dbReference type="SUPFAM" id="SSF53335">
    <property type="entry name" value="S-adenosyl-L-methionine-dependent methyltransferases"/>
    <property type="match status" value="1"/>
</dbReference>
<keyword evidence="1 6" id="KW-0489">Methyltransferase</keyword>
<dbReference type="PANTHER" id="PTHR10629">
    <property type="entry name" value="CYTOSINE-SPECIFIC METHYLTRANSFERASE"/>
    <property type="match status" value="1"/>
</dbReference>
<dbReference type="InterPro" id="IPR018117">
    <property type="entry name" value="C5_DNA_meth_AS"/>
</dbReference>
<dbReference type="Pfam" id="PF00145">
    <property type="entry name" value="DNA_methylase"/>
    <property type="match status" value="1"/>
</dbReference>
<keyword evidence="2 6" id="KW-0808">Transferase</keyword>
<evidence type="ECO:0000313" key="9">
    <source>
        <dbReference type="EMBL" id="SKA06664.1"/>
    </source>
</evidence>
<evidence type="ECO:0000256" key="2">
    <source>
        <dbReference type="ARBA" id="ARBA00022679"/>
    </source>
</evidence>